<dbReference type="AlphaFoldDB" id="A0A0F9EK06"/>
<reference evidence="1" key="1">
    <citation type="journal article" date="2015" name="Nature">
        <title>Complex archaea that bridge the gap between prokaryotes and eukaryotes.</title>
        <authorList>
            <person name="Spang A."/>
            <person name="Saw J.H."/>
            <person name="Jorgensen S.L."/>
            <person name="Zaremba-Niedzwiedzka K."/>
            <person name="Martijn J."/>
            <person name="Lind A.E."/>
            <person name="van Eijk R."/>
            <person name="Schleper C."/>
            <person name="Guy L."/>
            <person name="Ettema T.J."/>
        </authorList>
    </citation>
    <scope>NUCLEOTIDE SEQUENCE</scope>
</reference>
<dbReference type="EMBL" id="LAZR01027146">
    <property type="protein sequence ID" value="KKL66616.1"/>
    <property type="molecule type" value="Genomic_DNA"/>
</dbReference>
<name>A0A0F9EK06_9ZZZZ</name>
<gene>
    <name evidence="1" type="ORF">LCGC14_2143210</name>
</gene>
<accession>A0A0F9EK06</accession>
<comment type="caution">
    <text evidence="1">The sequence shown here is derived from an EMBL/GenBank/DDBJ whole genome shotgun (WGS) entry which is preliminary data.</text>
</comment>
<proteinExistence type="predicted"/>
<protein>
    <submittedName>
        <fullName evidence="1">Uncharacterized protein</fullName>
    </submittedName>
</protein>
<evidence type="ECO:0000313" key="1">
    <source>
        <dbReference type="EMBL" id="KKL66616.1"/>
    </source>
</evidence>
<sequence>MKSERVDPFEGLLKFVATLSLENPYPDWQITDKLEGITIDSSLPKDTMLHETGIKREAIEGIWIIVEQYPDETGAKEGHLKWTELMRDYPDYPLKDIDSWSLEEK</sequence>
<organism evidence="1">
    <name type="scientific">marine sediment metagenome</name>
    <dbReference type="NCBI Taxonomy" id="412755"/>
    <lineage>
        <taxon>unclassified sequences</taxon>
        <taxon>metagenomes</taxon>
        <taxon>ecological metagenomes</taxon>
    </lineage>
</organism>